<keyword evidence="6" id="KW-0255">Endonuclease</keyword>
<keyword evidence="5" id="KW-0479">Metal-binding</keyword>
<evidence type="ECO:0000256" key="2">
    <source>
        <dbReference type="ARBA" id="ARBA00005300"/>
    </source>
</evidence>
<dbReference type="GeneID" id="98140978"/>
<dbReference type="EMBL" id="JBFXLQ010000045">
    <property type="protein sequence ID" value="KAL2864002.1"/>
    <property type="molecule type" value="Genomic_DNA"/>
</dbReference>
<accession>A0ABR4LHX2</accession>
<dbReference type="PROSITE" id="PS50879">
    <property type="entry name" value="RNASE_H_1"/>
    <property type="match status" value="1"/>
</dbReference>
<evidence type="ECO:0000256" key="3">
    <source>
        <dbReference type="ARBA" id="ARBA00012180"/>
    </source>
</evidence>
<evidence type="ECO:0000256" key="1">
    <source>
        <dbReference type="ARBA" id="ARBA00000077"/>
    </source>
</evidence>
<dbReference type="PANTHER" id="PTHR10642">
    <property type="entry name" value="RIBONUCLEASE H1"/>
    <property type="match status" value="1"/>
</dbReference>
<evidence type="ECO:0000256" key="4">
    <source>
        <dbReference type="ARBA" id="ARBA00022722"/>
    </source>
</evidence>
<dbReference type="Proteomes" id="UP001610432">
    <property type="component" value="Unassembled WGS sequence"/>
</dbReference>
<sequence>MVYKMEIYTDGGCRGNGKPWAYGAAAAVVKNKWGRHTRRRTVELPEGQDPRPSNQRAEIMGIILGLQLALEKRQEVHPRTKFSVRIYSDSRYAIGCMTEWIYKWVQNDWTNAAGREVVNRDLIEEASDLDDDLNAVGRVRFIYIPREDNEVADELCNDCMDDM</sequence>
<dbReference type="InterPro" id="IPR036397">
    <property type="entry name" value="RNaseH_sf"/>
</dbReference>
<dbReference type="EC" id="3.1.26.4" evidence="3"/>
<comment type="similarity">
    <text evidence="2">Belongs to the RNase H family.</text>
</comment>
<comment type="catalytic activity">
    <reaction evidence="1">
        <text>Endonucleolytic cleavage to 5'-phosphomonoester.</text>
        <dbReference type="EC" id="3.1.26.4"/>
    </reaction>
</comment>
<keyword evidence="7" id="KW-0378">Hydrolase</keyword>
<dbReference type="PANTHER" id="PTHR10642:SF26">
    <property type="entry name" value="RIBONUCLEASE H1"/>
    <property type="match status" value="1"/>
</dbReference>
<dbReference type="Pfam" id="PF00075">
    <property type="entry name" value="RNase_H"/>
    <property type="match status" value="1"/>
</dbReference>
<gene>
    <name evidence="9" type="ORF">BJX67DRAFT_229599</name>
</gene>
<dbReference type="SUPFAM" id="SSF53098">
    <property type="entry name" value="Ribonuclease H-like"/>
    <property type="match status" value="1"/>
</dbReference>
<feature type="domain" description="RNase H type-1" evidence="8">
    <location>
        <begin position="1"/>
        <end position="161"/>
    </location>
</feature>
<protein>
    <recommendedName>
        <fullName evidence="3">ribonuclease H</fullName>
        <ecNumber evidence="3">3.1.26.4</ecNumber>
    </recommendedName>
</protein>
<evidence type="ECO:0000259" key="8">
    <source>
        <dbReference type="PROSITE" id="PS50879"/>
    </source>
</evidence>
<dbReference type="InterPro" id="IPR050092">
    <property type="entry name" value="RNase_H"/>
</dbReference>
<evidence type="ECO:0000313" key="10">
    <source>
        <dbReference type="Proteomes" id="UP001610432"/>
    </source>
</evidence>
<organism evidence="9 10">
    <name type="scientific">Aspergillus lucknowensis</name>
    <dbReference type="NCBI Taxonomy" id="176173"/>
    <lineage>
        <taxon>Eukaryota</taxon>
        <taxon>Fungi</taxon>
        <taxon>Dikarya</taxon>
        <taxon>Ascomycota</taxon>
        <taxon>Pezizomycotina</taxon>
        <taxon>Eurotiomycetes</taxon>
        <taxon>Eurotiomycetidae</taxon>
        <taxon>Eurotiales</taxon>
        <taxon>Aspergillaceae</taxon>
        <taxon>Aspergillus</taxon>
        <taxon>Aspergillus subgen. Nidulantes</taxon>
    </lineage>
</organism>
<evidence type="ECO:0000313" key="9">
    <source>
        <dbReference type="EMBL" id="KAL2864002.1"/>
    </source>
</evidence>
<comment type="caution">
    <text evidence="9">The sequence shown here is derived from an EMBL/GenBank/DDBJ whole genome shotgun (WGS) entry which is preliminary data.</text>
</comment>
<evidence type="ECO:0000256" key="6">
    <source>
        <dbReference type="ARBA" id="ARBA00022759"/>
    </source>
</evidence>
<dbReference type="InterPro" id="IPR002156">
    <property type="entry name" value="RNaseH_domain"/>
</dbReference>
<dbReference type="InterPro" id="IPR012337">
    <property type="entry name" value="RNaseH-like_sf"/>
</dbReference>
<keyword evidence="4" id="KW-0540">Nuclease</keyword>
<name>A0ABR4LHX2_9EURO</name>
<reference evidence="9 10" key="1">
    <citation type="submission" date="2024-07" db="EMBL/GenBank/DDBJ databases">
        <title>Section-level genome sequencing and comparative genomics of Aspergillus sections Usti and Cavernicolus.</title>
        <authorList>
            <consortium name="Lawrence Berkeley National Laboratory"/>
            <person name="Nybo J.L."/>
            <person name="Vesth T.C."/>
            <person name="Theobald S."/>
            <person name="Frisvad J.C."/>
            <person name="Larsen T.O."/>
            <person name="Kjaerboelling I."/>
            <person name="Rothschild-Mancinelli K."/>
            <person name="Lyhne E.K."/>
            <person name="Kogle M.E."/>
            <person name="Barry K."/>
            <person name="Clum A."/>
            <person name="Na H."/>
            <person name="Ledsgaard L."/>
            <person name="Lin J."/>
            <person name="Lipzen A."/>
            <person name="Kuo A."/>
            <person name="Riley R."/>
            <person name="Mondo S."/>
            <person name="Labutti K."/>
            <person name="Haridas S."/>
            <person name="Pangalinan J."/>
            <person name="Salamov A.A."/>
            <person name="Simmons B.A."/>
            <person name="Magnuson J.K."/>
            <person name="Chen J."/>
            <person name="Drula E."/>
            <person name="Henrissat B."/>
            <person name="Wiebenga A."/>
            <person name="Lubbers R.J."/>
            <person name="Gomes A.C."/>
            <person name="Macurrencykelacurrency M.R."/>
            <person name="Stajich J."/>
            <person name="Grigoriev I.V."/>
            <person name="Mortensen U.H."/>
            <person name="De Vries R.P."/>
            <person name="Baker S.E."/>
            <person name="Andersen M.R."/>
        </authorList>
    </citation>
    <scope>NUCLEOTIDE SEQUENCE [LARGE SCALE GENOMIC DNA]</scope>
    <source>
        <strain evidence="9 10">CBS 449.75</strain>
    </source>
</reference>
<dbReference type="Gene3D" id="3.30.420.10">
    <property type="entry name" value="Ribonuclease H-like superfamily/Ribonuclease H"/>
    <property type="match status" value="1"/>
</dbReference>
<proteinExistence type="inferred from homology"/>
<evidence type="ECO:0000256" key="7">
    <source>
        <dbReference type="ARBA" id="ARBA00022801"/>
    </source>
</evidence>
<dbReference type="RefSeq" id="XP_070882981.1">
    <property type="nucleotide sequence ID" value="XM_071025906.1"/>
</dbReference>
<keyword evidence="10" id="KW-1185">Reference proteome</keyword>
<evidence type="ECO:0000256" key="5">
    <source>
        <dbReference type="ARBA" id="ARBA00022723"/>
    </source>
</evidence>